<dbReference type="NCBIfam" id="NF002231">
    <property type="entry name" value="PRK01130.1"/>
    <property type="match status" value="1"/>
</dbReference>
<proteinExistence type="inferred from homology"/>
<dbReference type="Gene3D" id="3.20.20.70">
    <property type="entry name" value="Aldolase class I"/>
    <property type="match status" value="1"/>
</dbReference>
<keyword evidence="6 7" id="KW-0119">Carbohydrate metabolism</keyword>
<dbReference type="GO" id="GO:0019262">
    <property type="term" value="P:N-acetylneuraminate catabolic process"/>
    <property type="evidence" value="ECO:0007669"/>
    <property type="project" value="UniProtKB-UniRule"/>
</dbReference>
<dbReference type="SUPFAM" id="SSF51366">
    <property type="entry name" value="Ribulose-phoshate binding barrel"/>
    <property type="match status" value="1"/>
</dbReference>
<dbReference type="GO" id="GO:0047465">
    <property type="term" value="F:N-acylglucosamine-6-phosphate 2-epimerase activity"/>
    <property type="evidence" value="ECO:0007669"/>
    <property type="project" value="UniProtKB-EC"/>
</dbReference>
<dbReference type="Pfam" id="PF04131">
    <property type="entry name" value="NanE"/>
    <property type="match status" value="1"/>
</dbReference>
<dbReference type="EMBL" id="JACEFG010000003">
    <property type="protein sequence ID" value="MBA2175917.1"/>
    <property type="molecule type" value="Genomic_DNA"/>
</dbReference>
<keyword evidence="5 7" id="KW-0413">Isomerase</keyword>
<dbReference type="PANTHER" id="PTHR36204:SF1">
    <property type="entry name" value="N-ACETYLMANNOSAMINE-6-PHOSPHATE 2-EPIMERASE-RELATED"/>
    <property type="match status" value="1"/>
</dbReference>
<dbReference type="PANTHER" id="PTHR36204">
    <property type="entry name" value="N-ACETYLMANNOSAMINE-6-PHOSPHATE 2-EPIMERASE-RELATED"/>
    <property type="match status" value="1"/>
</dbReference>
<evidence type="ECO:0000256" key="1">
    <source>
        <dbReference type="ARBA" id="ARBA00000056"/>
    </source>
</evidence>
<dbReference type="InterPro" id="IPR007260">
    <property type="entry name" value="NanE"/>
</dbReference>
<evidence type="ECO:0000256" key="3">
    <source>
        <dbReference type="ARBA" id="ARBA00005081"/>
    </source>
</evidence>
<dbReference type="GO" id="GO:0005829">
    <property type="term" value="C:cytosol"/>
    <property type="evidence" value="ECO:0007669"/>
    <property type="project" value="TreeGrafter"/>
</dbReference>
<dbReference type="FunFam" id="3.20.20.70:FF:000035">
    <property type="entry name" value="Putative N-acetylmannosamine-6-phosphate 2-epimerase"/>
    <property type="match status" value="1"/>
</dbReference>
<reference evidence="8 9" key="1">
    <citation type="journal article" date="2004" name="Extremophiles">
        <title>Halobacillus locisalis sp. nov., a halophilic bacterium isolated from a marine solar saltern of the Yellow Sea in Korea.</title>
        <authorList>
            <person name="Yoon J.H."/>
            <person name="Kang K.H."/>
            <person name="Oh T.K."/>
            <person name="Park Y.H."/>
        </authorList>
    </citation>
    <scope>NUCLEOTIDE SEQUENCE [LARGE SCALE GENOMIC DNA]</scope>
    <source>
        <strain evidence="8 9">KCTC 3788</strain>
    </source>
</reference>
<dbReference type="HAMAP" id="MF_01235">
    <property type="entry name" value="ManNAc6P_epimer"/>
    <property type="match status" value="1"/>
</dbReference>
<comment type="caution">
    <text evidence="8">The sequence shown here is derived from an EMBL/GenBank/DDBJ whole genome shotgun (WGS) entry which is preliminary data.</text>
</comment>
<comment type="pathway">
    <text evidence="3 7">Amino-sugar metabolism; N-acetylneuraminate degradation; D-fructose 6-phosphate from N-acetylneuraminate: step 3/5.</text>
</comment>
<evidence type="ECO:0000256" key="6">
    <source>
        <dbReference type="ARBA" id="ARBA00023277"/>
    </source>
</evidence>
<evidence type="ECO:0000256" key="2">
    <source>
        <dbReference type="ARBA" id="ARBA00002147"/>
    </source>
</evidence>
<evidence type="ECO:0000313" key="9">
    <source>
        <dbReference type="Proteomes" id="UP000571017"/>
    </source>
</evidence>
<sequence>MKVDQFFEHVQGRLIVSCQALDDEPLHGSKTMAKLALAAEMGGAAAIRANGYDDIEAIRQVTDLPIIGLVKQDYDDSDIYITPTKKELDELIRAKVDIIALDATGRKRPGNEKLADLITQVKSAGVGVMADVSTLEEGLSAASLGVDCVGTTLSGYTAYSPQHTGPDFNLVHSLVEHVHVPVLAEGRYWSPEEAIHALELGAHSVVVGSAITRPQVITKRFTDQLKKAGVEHDSKVAGRKLIKRHS</sequence>
<dbReference type="Proteomes" id="UP000571017">
    <property type="component" value="Unassembled WGS sequence"/>
</dbReference>
<dbReference type="AlphaFoldDB" id="A0A838CV23"/>
<keyword evidence="9" id="KW-1185">Reference proteome</keyword>
<accession>A0A838CV23</accession>
<evidence type="ECO:0000256" key="7">
    <source>
        <dbReference type="HAMAP-Rule" id="MF_01235"/>
    </source>
</evidence>
<dbReference type="GO" id="GO:0005975">
    <property type="term" value="P:carbohydrate metabolic process"/>
    <property type="evidence" value="ECO:0007669"/>
    <property type="project" value="UniProtKB-UniRule"/>
</dbReference>
<comment type="similarity">
    <text evidence="4 7">Belongs to the NanE family.</text>
</comment>
<evidence type="ECO:0000256" key="5">
    <source>
        <dbReference type="ARBA" id="ARBA00023235"/>
    </source>
</evidence>
<protein>
    <recommendedName>
        <fullName evidence="7">Putative N-acetylmannosamine-6-phosphate 2-epimerase</fullName>
        <ecNumber evidence="7">5.1.3.9</ecNumber>
    </recommendedName>
    <alternativeName>
        <fullName evidence="7">ManNAc-6-P epimerase</fullName>
    </alternativeName>
</protein>
<evidence type="ECO:0000256" key="4">
    <source>
        <dbReference type="ARBA" id="ARBA00007439"/>
    </source>
</evidence>
<evidence type="ECO:0000313" key="8">
    <source>
        <dbReference type="EMBL" id="MBA2175917.1"/>
    </source>
</evidence>
<comment type="catalytic activity">
    <reaction evidence="1 7">
        <text>an N-acyl-D-glucosamine 6-phosphate = an N-acyl-D-mannosamine 6-phosphate</text>
        <dbReference type="Rhea" id="RHEA:23932"/>
        <dbReference type="ChEBI" id="CHEBI:57599"/>
        <dbReference type="ChEBI" id="CHEBI:57666"/>
        <dbReference type="EC" id="5.1.3.9"/>
    </reaction>
</comment>
<name>A0A838CV23_9BACI</name>
<gene>
    <name evidence="7" type="primary">nanE</name>
    <name evidence="8" type="ORF">H0266_13550</name>
</gene>
<dbReference type="GO" id="GO:0006053">
    <property type="term" value="P:N-acetylmannosamine catabolic process"/>
    <property type="evidence" value="ECO:0007669"/>
    <property type="project" value="TreeGrafter"/>
</dbReference>
<dbReference type="InterPro" id="IPR013785">
    <property type="entry name" value="Aldolase_TIM"/>
</dbReference>
<dbReference type="UniPathway" id="UPA00629">
    <property type="reaction ID" value="UER00682"/>
</dbReference>
<dbReference type="InterPro" id="IPR011060">
    <property type="entry name" value="RibuloseP-bd_barrel"/>
</dbReference>
<comment type="function">
    <text evidence="2 7">Converts N-acetylmannosamine-6-phosphate (ManNAc-6-P) to N-acetylglucosamine-6-phosphate (GlcNAc-6-P).</text>
</comment>
<dbReference type="CDD" id="cd04729">
    <property type="entry name" value="NanE"/>
    <property type="match status" value="1"/>
</dbReference>
<dbReference type="EC" id="5.1.3.9" evidence="7"/>
<dbReference type="RefSeq" id="WP_181472969.1">
    <property type="nucleotide sequence ID" value="NZ_JACEFG010000003.1"/>
</dbReference>
<organism evidence="8 9">
    <name type="scientific">Halobacillus locisalis</name>
    <dbReference type="NCBI Taxonomy" id="220753"/>
    <lineage>
        <taxon>Bacteria</taxon>
        <taxon>Bacillati</taxon>
        <taxon>Bacillota</taxon>
        <taxon>Bacilli</taxon>
        <taxon>Bacillales</taxon>
        <taxon>Bacillaceae</taxon>
        <taxon>Halobacillus</taxon>
    </lineage>
</organism>